<organism evidence="12 14">
    <name type="scientific">Methylobacterium oxalidis</name>
    <dbReference type="NCBI Taxonomy" id="944322"/>
    <lineage>
        <taxon>Bacteria</taxon>
        <taxon>Pseudomonadati</taxon>
        <taxon>Pseudomonadota</taxon>
        <taxon>Alphaproteobacteria</taxon>
        <taxon>Hyphomicrobiales</taxon>
        <taxon>Methylobacteriaceae</taxon>
        <taxon>Methylobacterium</taxon>
    </lineage>
</organism>
<gene>
    <name evidence="13" type="ORF">GCM10007888_24090</name>
    <name evidence="12" type="ORF">MOX02_20340</name>
</gene>
<feature type="transmembrane region" description="Helical" evidence="9">
    <location>
        <begin position="1002"/>
        <end position="1027"/>
    </location>
</feature>
<feature type="region of interest" description="Disordered" evidence="10">
    <location>
        <begin position="1036"/>
        <end position="1081"/>
    </location>
</feature>
<keyword evidence="4" id="KW-1003">Cell membrane</keyword>
<feature type="transmembrane region" description="Helical" evidence="9">
    <location>
        <begin position="541"/>
        <end position="560"/>
    </location>
</feature>
<feature type="transmembrane region" description="Helical" evidence="9">
    <location>
        <begin position="925"/>
        <end position="948"/>
    </location>
</feature>
<evidence type="ECO:0000256" key="9">
    <source>
        <dbReference type="RuleBase" id="RU364070"/>
    </source>
</evidence>
<keyword evidence="3 9" id="KW-0813">Transport</keyword>
<feature type="compositionally biased region" description="Gly residues" evidence="10">
    <location>
        <begin position="1047"/>
        <end position="1057"/>
    </location>
</feature>
<dbReference type="Gene3D" id="3.30.2090.10">
    <property type="entry name" value="Multidrug efflux transporter AcrB TolC docking domain, DN and DC subdomains"/>
    <property type="match status" value="2"/>
</dbReference>
<feature type="transmembrane region" description="Helical" evidence="9">
    <location>
        <begin position="471"/>
        <end position="498"/>
    </location>
</feature>
<dbReference type="SUPFAM" id="SSF82714">
    <property type="entry name" value="Multidrug efflux transporter AcrB TolC docking domain, DN and DC subdomains"/>
    <property type="match status" value="2"/>
</dbReference>
<dbReference type="Pfam" id="PF00873">
    <property type="entry name" value="ACR_tran"/>
    <property type="match status" value="1"/>
</dbReference>
<feature type="transmembrane region" description="Helical" evidence="9">
    <location>
        <begin position="439"/>
        <end position="459"/>
    </location>
</feature>
<evidence type="ECO:0000313" key="13">
    <source>
        <dbReference type="EMBL" id="GLS64028.1"/>
    </source>
</evidence>
<dbReference type="GO" id="GO:0015562">
    <property type="term" value="F:efflux transmembrane transporter activity"/>
    <property type="evidence" value="ECO:0007669"/>
    <property type="project" value="InterPro"/>
</dbReference>
<keyword evidence="5 9" id="KW-0997">Cell inner membrane</keyword>
<dbReference type="FunFam" id="1.20.1640.10:FF:000001">
    <property type="entry name" value="Efflux pump membrane transporter"/>
    <property type="match status" value="1"/>
</dbReference>
<evidence type="ECO:0000313" key="14">
    <source>
        <dbReference type="Proteomes" id="UP000321960"/>
    </source>
</evidence>
<feature type="transmembrane region" description="Helical" evidence="9">
    <location>
        <begin position="368"/>
        <end position="390"/>
    </location>
</feature>
<dbReference type="PROSITE" id="PS50156">
    <property type="entry name" value="SSD"/>
    <property type="match status" value="1"/>
</dbReference>
<keyword evidence="7 9" id="KW-1133">Transmembrane helix</keyword>
<feature type="compositionally biased region" description="Basic and acidic residues" evidence="10">
    <location>
        <begin position="1058"/>
        <end position="1071"/>
    </location>
</feature>
<reference evidence="15" key="2">
    <citation type="journal article" date="2019" name="Int. J. Syst. Evol. Microbiol.">
        <title>The Global Catalogue of Microorganisms (GCM) 10K type strain sequencing project: providing services to taxonomists for standard genome sequencing and annotation.</title>
        <authorList>
            <consortium name="The Broad Institute Genomics Platform"/>
            <consortium name="The Broad Institute Genome Sequencing Center for Infectious Disease"/>
            <person name="Wu L."/>
            <person name="Ma J."/>
        </authorList>
    </citation>
    <scope>NUCLEOTIDE SEQUENCE [LARGE SCALE GENOMIC DNA]</scope>
    <source>
        <strain evidence="15">NBRC 107715</strain>
    </source>
</reference>
<dbReference type="Proteomes" id="UP001156856">
    <property type="component" value="Unassembled WGS sequence"/>
</dbReference>
<evidence type="ECO:0000256" key="7">
    <source>
        <dbReference type="ARBA" id="ARBA00022989"/>
    </source>
</evidence>
<dbReference type="Gene3D" id="3.30.70.1430">
    <property type="entry name" value="Multidrug efflux transporter AcrB pore domain"/>
    <property type="match status" value="2"/>
</dbReference>
<keyword evidence="6 9" id="KW-0812">Transmembrane</keyword>
<dbReference type="Gene3D" id="3.30.70.1440">
    <property type="entry name" value="Multidrug efflux transporter AcrB pore domain"/>
    <property type="match status" value="1"/>
</dbReference>
<dbReference type="EMBL" id="BJZU01000033">
    <property type="protein sequence ID" value="GEP03996.1"/>
    <property type="molecule type" value="Genomic_DNA"/>
</dbReference>
<comment type="similarity">
    <text evidence="2 9">Belongs to the resistance-nodulation-cell division (RND) (TC 2.A.6) family.</text>
</comment>
<dbReference type="PRINTS" id="PR00702">
    <property type="entry name" value="ACRIFLAVINRP"/>
</dbReference>
<dbReference type="RefSeq" id="WP_238179074.1">
    <property type="nucleotide sequence ID" value="NZ_BJZU01000033.1"/>
</dbReference>
<reference evidence="13" key="4">
    <citation type="submission" date="2023-01" db="EMBL/GenBank/DDBJ databases">
        <title>Draft genome sequence of Methylobacterium oxalidis strain NBRC 107715.</title>
        <authorList>
            <person name="Sun Q."/>
            <person name="Mori K."/>
        </authorList>
    </citation>
    <scope>NUCLEOTIDE SEQUENCE</scope>
    <source>
        <strain evidence="13">NBRC 107715</strain>
    </source>
</reference>
<dbReference type="GO" id="GO:0005886">
    <property type="term" value="C:plasma membrane"/>
    <property type="evidence" value="ECO:0007669"/>
    <property type="project" value="UniProtKB-SubCell"/>
</dbReference>
<keyword evidence="8 9" id="KW-0472">Membrane</keyword>
<comment type="caution">
    <text evidence="12">The sequence shown here is derived from an EMBL/GenBank/DDBJ whole genome shotgun (WGS) entry which is preliminary data.</text>
</comment>
<sequence>MFARFVDRPILAAVISVLITLIGTVAGLTLPIAQYPEIAPPVINVQATYPGASAQQAYEAIAIPIEQEVNGAPDLIYINSVSSTDGSVSIDATFAVGSDLNAAAAEVLTRANRAEAKLPEAVRAQGLEITKSSRQRLGNIVLYAEDGARYDELFLSNWAETQVIKPLRRVEGMGRIVNFSNMRYAMRVWLDPVKMEALAISPETVSQAIEQQNAQITTGVLGKPPLGQPTAFELQLVTQGRLRQPEEFANILLRANPDGSVVRVRDVARVELGSEQYGVNSSFDGRPAATLGIYQNPDANAVQVMDGARATMKELAKRFPPGLTYRIALDRTEFVREAIWEVVRTLFEALILVVVVTYIFLQNWRATLIPAIAVPVALVGTFGPMALLGFSFNTLSLLGLVLAVGLVVDDAIIVVENTERLMEEGADPRSASREAVDEVAGPVIATTLVLAALFVPVAFIPGLTGQLYNQFALTIAISVLISAVVSLTLTPALCGLILKPREAGEAARRAWWRAPLRWFNAGLERATGAVVAAIGVLSRHLVALGIVFAAFAVLTVWMTMQRPSAFVPNEDQGYFFADVAMPKGASVDRTQKMVERVGAAFRELEAVDHTIGVSGRGILSDTVAPFYGFQIPTLKPWGKREMSADDIIARMQARYQHDPDGQLRIVNPSPLPGLGSIGGLTLEIQDRSGAGGLKLAQAADRFLAEVTKLPSVGRALPTTSYGVPQLHLEIDRAQAEQLGVPLQRVFDALGTYVGSSFVNLFNRFGYVYQVYVQSEASGRRTIEDVERLTVLNGQGEPVRLGSLVQARFVSGPTAVLSYNTYPAIEVAVDTASGASSGTVIAEIERLATERLPSDYAVAWTEVAYQEKIAGGYAPLIFGLGTLMIFLLLAGQYESLRLPFVILLATPVAIFGAVGFLALRSLPLDIFGQVGLLLLVGLAAKNAILLVAFAEDLRRQGEEPLKAAQDAARLRLRPILMTSFAFILGAVPLAIASGAGANARLSMGTVVIGGLLVATLITLFITPTFYVAAERLLGRSGKGRTDGEAGKGGETGEGTGKGTGKETGNRMGKPEEGGAPAPQPAE</sequence>
<dbReference type="Gene3D" id="1.20.1640.10">
    <property type="entry name" value="Multidrug efflux transporter AcrB transmembrane domain"/>
    <property type="match status" value="2"/>
</dbReference>
<dbReference type="PANTHER" id="PTHR32063:SF11">
    <property type="entry name" value="CATION OR DRUG EFFLUX SYSTEM PROTEIN"/>
    <property type="match status" value="1"/>
</dbReference>
<dbReference type="AlphaFoldDB" id="A0A512J215"/>
<name>A0A512J215_9HYPH</name>
<feature type="transmembrane region" description="Helical" evidence="9">
    <location>
        <begin position="969"/>
        <end position="990"/>
    </location>
</feature>
<evidence type="ECO:0000256" key="8">
    <source>
        <dbReference type="ARBA" id="ARBA00023136"/>
    </source>
</evidence>
<evidence type="ECO:0000256" key="3">
    <source>
        <dbReference type="ARBA" id="ARBA00022448"/>
    </source>
</evidence>
<dbReference type="NCBIfam" id="TIGR00915">
    <property type="entry name" value="2A0602"/>
    <property type="match status" value="1"/>
</dbReference>
<reference evidence="12 14" key="3">
    <citation type="submission" date="2019-07" db="EMBL/GenBank/DDBJ databases">
        <title>Whole genome shotgun sequence of Methylobacterium oxalidis NBRC 107715.</title>
        <authorList>
            <person name="Hosoyama A."/>
            <person name="Uohara A."/>
            <person name="Ohji S."/>
            <person name="Ichikawa N."/>
        </authorList>
    </citation>
    <scope>NUCLEOTIDE SEQUENCE [LARGE SCALE GENOMIC DNA]</scope>
    <source>
        <strain evidence="12 14">NBRC 107715</strain>
    </source>
</reference>
<evidence type="ECO:0000256" key="10">
    <source>
        <dbReference type="SAM" id="MobiDB-lite"/>
    </source>
</evidence>
<dbReference type="Proteomes" id="UP000321960">
    <property type="component" value="Unassembled WGS sequence"/>
</dbReference>
<evidence type="ECO:0000256" key="5">
    <source>
        <dbReference type="ARBA" id="ARBA00022519"/>
    </source>
</evidence>
<dbReference type="InterPro" id="IPR004764">
    <property type="entry name" value="MdtF-like"/>
</dbReference>
<feature type="transmembrane region" description="Helical" evidence="9">
    <location>
        <begin position="871"/>
        <end position="890"/>
    </location>
</feature>
<evidence type="ECO:0000256" key="6">
    <source>
        <dbReference type="ARBA" id="ARBA00022692"/>
    </source>
</evidence>
<feature type="transmembrane region" description="Helical" evidence="9">
    <location>
        <begin position="342"/>
        <end position="361"/>
    </location>
</feature>
<protein>
    <recommendedName>
        <fullName evidence="9">Efflux pump membrane transporter</fullName>
    </recommendedName>
</protein>
<dbReference type="GO" id="GO:0042910">
    <property type="term" value="F:xenobiotic transmembrane transporter activity"/>
    <property type="evidence" value="ECO:0007669"/>
    <property type="project" value="TreeGrafter"/>
</dbReference>
<evidence type="ECO:0000313" key="12">
    <source>
        <dbReference type="EMBL" id="GEP03996.1"/>
    </source>
</evidence>
<dbReference type="SUPFAM" id="SSF82693">
    <property type="entry name" value="Multidrug efflux transporter AcrB pore domain, PN1, PN2, PC1 and PC2 subdomains"/>
    <property type="match status" value="3"/>
</dbReference>
<reference evidence="13" key="1">
    <citation type="journal article" date="2014" name="Int. J. Syst. Evol. Microbiol.">
        <title>Complete genome of a new Firmicutes species belonging to the dominant human colonic microbiota ('Ruminococcus bicirculans') reveals two chromosomes and a selective capacity to utilize plant glucans.</title>
        <authorList>
            <consortium name="NISC Comparative Sequencing Program"/>
            <person name="Wegmann U."/>
            <person name="Louis P."/>
            <person name="Goesmann A."/>
            <person name="Henrissat B."/>
            <person name="Duncan S.H."/>
            <person name="Flint H.J."/>
        </authorList>
    </citation>
    <scope>NUCLEOTIDE SEQUENCE</scope>
    <source>
        <strain evidence="13">NBRC 107715</strain>
    </source>
</reference>
<comment type="caution">
    <text evidence="9">Lacks conserved residue(s) required for the propagation of feature annotation.</text>
</comment>
<comment type="subcellular location">
    <subcellularLocation>
        <location evidence="1 9">Cell inner membrane</location>
        <topology evidence="1 9">Multi-pass membrane protein</topology>
    </subcellularLocation>
</comment>
<dbReference type="SUPFAM" id="SSF82866">
    <property type="entry name" value="Multidrug efflux transporter AcrB transmembrane domain"/>
    <property type="match status" value="2"/>
</dbReference>
<keyword evidence="15" id="KW-1185">Reference proteome</keyword>
<accession>A0A512J215</accession>
<dbReference type="EMBL" id="BSPK01000033">
    <property type="protein sequence ID" value="GLS64028.1"/>
    <property type="molecule type" value="Genomic_DNA"/>
</dbReference>
<dbReference type="InterPro" id="IPR027463">
    <property type="entry name" value="AcrB_DN_DC_subdom"/>
</dbReference>
<dbReference type="GO" id="GO:0009636">
    <property type="term" value="P:response to toxic substance"/>
    <property type="evidence" value="ECO:0007669"/>
    <property type="project" value="UniProtKB-ARBA"/>
</dbReference>
<evidence type="ECO:0000256" key="1">
    <source>
        <dbReference type="ARBA" id="ARBA00004429"/>
    </source>
</evidence>
<dbReference type="PANTHER" id="PTHR32063">
    <property type="match status" value="1"/>
</dbReference>
<evidence type="ECO:0000256" key="2">
    <source>
        <dbReference type="ARBA" id="ARBA00010942"/>
    </source>
</evidence>
<evidence type="ECO:0000313" key="15">
    <source>
        <dbReference type="Proteomes" id="UP001156856"/>
    </source>
</evidence>
<dbReference type="InterPro" id="IPR001036">
    <property type="entry name" value="Acrflvin-R"/>
</dbReference>
<dbReference type="Gene3D" id="3.30.70.1320">
    <property type="entry name" value="Multidrug efflux transporter AcrB pore domain like"/>
    <property type="match status" value="1"/>
</dbReference>
<proteinExistence type="inferred from homology"/>
<evidence type="ECO:0000259" key="11">
    <source>
        <dbReference type="PROSITE" id="PS50156"/>
    </source>
</evidence>
<feature type="domain" description="SSD" evidence="11">
    <location>
        <begin position="372"/>
        <end position="496"/>
    </location>
</feature>
<feature type="transmembrane region" description="Helical" evidence="9">
    <location>
        <begin position="897"/>
        <end position="919"/>
    </location>
</feature>
<evidence type="ECO:0000256" key="4">
    <source>
        <dbReference type="ARBA" id="ARBA00022475"/>
    </source>
</evidence>
<dbReference type="InterPro" id="IPR000731">
    <property type="entry name" value="SSD"/>
</dbReference>
<feature type="transmembrane region" description="Helical" evidence="9">
    <location>
        <begin position="396"/>
        <end position="415"/>
    </location>
</feature>